<sequence length="1621" mass="187901">MAKESTTEEKQDSFASYNVIRNRLVERAEELQEKLTKLEEKRIEIYGETKNKLKNSEAIVTENSCIPRDIVSVGEQVILGYNVHLGLKSETKLSDVFSLYQYNGTRFVKSDYTLLDDESFKADFKELYQYYKESFFAKFYEKNGFLYMVFQTGDNVDDIKSFKWLVKDNQTIEYLGNRFSHEISYPPQQEIEWIETTREDQVAGLYPHISIDDRLFVETINGDVTLKIENNTNSGKGIYSDEVERKDQKLDDATIFYAVVGNFILLKIKPYQEENYRYIVFNEKTEEVERIDSIGKSVVLLPEDQGLIFPDGIFLQSGEFKRFQLNYANMVFQNKKASLNGEDYQYIFYDRVTGEYSIHNYNIIHQDIETPIMCNGYTHFDNGEMIIFTAAQEAKRNHTIQIWETPFGKEVGTDAAEKSDEFLYNIGNKQIVRVMADCYSLYNLSKKDDSYYGLYVDIVNDAENIINNYFWLDKPEAFKIKESLLKIKEAGAIAIKEFDKVSKIKENTEQQYQQVKEKVTKITKAISYASFENINDFVKYLTQIRQVRGEIAGLKDLQFMEEEQVEELAEEIKEKQETLAQDCINFLLQENSLKPYQEEVQEIKDKLPEIEKVVDGEELNKKIKKVSEELEMLINIVNNLKIKDATKTSVIIDKISALFSNLNQHKSQLKNKIDNLSAQEKEAEFYSKLNLLTHSVANYLELSTTVEKTESYMSKIIIQIDELESKFSEFDEFIVLLTEKREEIVSTFEAKKQQLMEQKNRKIDSLGNAADRIFKSLKNRVHSCDEVAEINELLSTSPMVDKIRDIIAELIDLGASTKADDIENKLKSLRETSIKQLKDKQELFLDENTIKLGNHHFLVNNQEAELSLMRKDDGFYFHISGTDFWEAIEQEEFSAYEQVWEQEVISENKEVYRAEFLAYNIFKKYEEQNQLDNLYQKDEQALTKIIKDYMQQHSNEYYTTGVHDHDGRKILKAVVEKYRELELAAYSPQVRAVANLFWEFGLASEKKEKLQRRLKTVNVIAKYSQRELVASFIPILAAEIKSFTADNEWIKCSQYHKTAEYLAKEISQNEAFAISKEAAEIHQQFADFLIAKSAKSDFDSSVEKLADDLEGKYILISEWLQSYLHEEEVSFNHYVDEVLSILMVDDYEQRRIINEESQIEIDNLVGTHPQLDNGQYQISLTDFLAKLDNFKNNIVPQYQEFQQLKFAKIAELKSRFNFEDLKPSVLTSFVRNKLIDKVYLPLIGDNLAKQIGTAGKDKRTDNMGMLLMISPPGYGKTTLVEYVANRLSMMLVKVNCPTIGHGVTSLDPAEAENASAREELAKLNLALEIGNNVMIYLDDIQHSNPEFLQKFISLCDGQRKIDGVYQGQSKTYQFRGKKVAVVMGGNPYTESGDKFKIPDMLANRADVYNLGDMLRENESAFKLSYIENAITSNQYLNNIYMKNQTDIYQLLEDITTKTQEEMNLQGSYTEEELEEAQKVLESCLQIRDEVLRVNMEYIKSASQNDDYRTEPPFKLQGSYRNMNKIVEKVVPIMNEDELDKLIVNSYINDAQTLATHAEASLLKFHEITGRMTAEKEERWQEIKEIYRKKKSNQDGQKVIQVVNELNNIGENLKLIGSSLKN</sequence>
<dbReference type="InterPro" id="IPR003959">
    <property type="entry name" value="ATPase_AAA_core"/>
</dbReference>
<evidence type="ECO:0000259" key="3">
    <source>
        <dbReference type="Pfam" id="PF12458"/>
    </source>
</evidence>
<evidence type="ECO:0000256" key="1">
    <source>
        <dbReference type="SAM" id="Coils"/>
    </source>
</evidence>
<feature type="coiled-coil region" evidence="1">
    <location>
        <begin position="21"/>
        <end position="48"/>
    </location>
</feature>
<evidence type="ECO:0000259" key="2">
    <source>
        <dbReference type="Pfam" id="PF00004"/>
    </source>
</evidence>
<name>A0A938XRC3_9FIRM</name>
<feature type="coiled-coil region" evidence="1">
    <location>
        <begin position="616"/>
        <end position="682"/>
    </location>
</feature>
<dbReference type="Pfam" id="PF00004">
    <property type="entry name" value="AAA"/>
    <property type="match status" value="1"/>
</dbReference>
<gene>
    <name evidence="5" type="ORF">JOC47_001162</name>
</gene>
<dbReference type="Pfam" id="PF12458">
    <property type="entry name" value="DUF3686"/>
    <property type="match status" value="1"/>
</dbReference>
<accession>A0A938XRC3</accession>
<dbReference type="RefSeq" id="WP_338035325.1">
    <property type="nucleotide sequence ID" value="NZ_JAFBDQ010000005.1"/>
</dbReference>
<feature type="domain" description="DUF7902" evidence="4">
    <location>
        <begin position="592"/>
        <end position="673"/>
    </location>
</feature>
<comment type="caution">
    <text evidence="5">The sequence shown here is derived from an EMBL/GenBank/DDBJ whole genome shotgun (WGS) entry which is preliminary data.</text>
</comment>
<evidence type="ECO:0000259" key="4">
    <source>
        <dbReference type="Pfam" id="PF25472"/>
    </source>
</evidence>
<feature type="coiled-coil region" evidence="1">
    <location>
        <begin position="498"/>
        <end position="525"/>
    </location>
</feature>
<feature type="domain" description="ATPase AAA-type core" evidence="2">
    <location>
        <begin position="1266"/>
        <end position="1311"/>
    </location>
</feature>
<dbReference type="InterPro" id="IPR057224">
    <property type="entry name" value="DUF7902"/>
</dbReference>
<feature type="coiled-coil region" evidence="1">
    <location>
        <begin position="558"/>
        <end position="585"/>
    </location>
</feature>
<dbReference type="InterPro" id="IPR027417">
    <property type="entry name" value="P-loop_NTPase"/>
</dbReference>
<dbReference type="Gene3D" id="3.40.50.300">
    <property type="entry name" value="P-loop containing nucleotide triphosphate hydrolases"/>
    <property type="match status" value="1"/>
</dbReference>
<dbReference type="GO" id="GO:0005524">
    <property type="term" value="F:ATP binding"/>
    <property type="evidence" value="ECO:0007669"/>
    <property type="project" value="InterPro"/>
</dbReference>
<evidence type="ECO:0000313" key="5">
    <source>
        <dbReference type="EMBL" id="MBM7556319.1"/>
    </source>
</evidence>
<dbReference type="Pfam" id="PF25472">
    <property type="entry name" value="DUF7902"/>
    <property type="match status" value="1"/>
</dbReference>
<evidence type="ECO:0000313" key="6">
    <source>
        <dbReference type="Proteomes" id="UP000774000"/>
    </source>
</evidence>
<reference evidence="5" key="1">
    <citation type="submission" date="2021-01" db="EMBL/GenBank/DDBJ databases">
        <title>Genomic Encyclopedia of Type Strains, Phase IV (KMG-IV): sequencing the most valuable type-strain genomes for metagenomic binning, comparative biology and taxonomic classification.</title>
        <authorList>
            <person name="Goeker M."/>
        </authorList>
    </citation>
    <scope>NUCLEOTIDE SEQUENCE</scope>
    <source>
        <strain evidence="5">DSM 23230</strain>
    </source>
</reference>
<keyword evidence="1" id="KW-0175">Coiled coil</keyword>
<feature type="domain" description="DUF3686" evidence="3">
    <location>
        <begin position="30"/>
        <end position="470"/>
    </location>
</feature>
<protein>
    <submittedName>
        <fullName evidence="5">Uncharacterized protein (UPF0335 family)</fullName>
    </submittedName>
</protein>
<dbReference type="SUPFAM" id="SSF52540">
    <property type="entry name" value="P-loop containing nucleoside triphosphate hydrolases"/>
    <property type="match status" value="1"/>
</dbReference>
<proteinExistence type="predicted"/>
<dbReference type="InterPro" id="IPR020958">
    <property type="entry name" value="DUF3686"/>
</dbReference>
<keyword evidence="6" id="KW-1185">Reference proteome</keyword>
<organism evidence="5 6">
    <name type="scientific">Halanaerobacter jeridensis</name>
    <dbReference type="NCBI Taxonomy" id="706427"/>
    <lineage>
        <taxon>Bacteria</taxon>
        <taxon>Bacillati</taxon>
        <taxon>Bacillota</taxon>
        <taxon>Clostridia</taxon>
        <taxon>Halanaerobiales</taxon>
        <taxon>Halobacteroidaceae</taxon>
        <taxon>Halanaerobacter</taxon>
    </lineage>
</organism>
<dbReference type="Proteomes" id="UP000774000">
    <property type="component" value="Unassembled WGS sequence"/>
</dbReference>
<dbReference type="EMBL" id="JAFBDQ010000005">
    <property type="protein sequence ID" value="MBM7556319.1"/>
    <property type="molecule type" value="Genomic_DNA"/>
</dbReference>
<dbReference type="GO" id="GO:0016887">
    <property type="term" value="F:ATP hydrolysis activity"/>
    <property type="evidence" value="ECO:0007669"/>
    <property type="project" value="InterPro"/>
</dbReference>